<evidence type="ECO:0000256" key="2">
    <source>
        <dbReference type="ARBA" id="ARBA00001947"/>
    </source>
</evidence>
<keyword evidence="8 13" id="KW-0732">Signal</keyword>
<dbReference type="PROSITE" id="PS00743">
    <property type="entry name" value="BETA_LACTAMASE_B_1"/>
    <property type="match status" value="1"/>
</dbReference>
<comment type="similarity">
    <text evidence="4">Belongs to the metallo-beta-lactamase superfamily. Class-B beta-lactamase family.</text>
</comment>
<comment type="caution">
    <text evidence="15">The sequence shown here is derived from an EMBL/GenBank/DDBJ whole genome shotgun (WGS) entry which is preliminary data.</text>
</comment>
<keyword evidence="12" id="KW-0046">Antibiotic resistance</keyword>
<evidence type="ECO:0000256" key="12">
    <source>
        <dbReference type="ARBA" id="ARBA00023251"/>
    </source>
</evidence>
<dbReference type="GO" id="GO:0042597">
    <property type="term" value="C:periplasmic space"/>
    <property type="evidence" value="ECO:0007669"/>
    <property type="project" value="UniProtKB-SubCell"/>
</dbReference>
<dbReference type="InterPro" id="IPR050855">
    <property type="entry name" value="NDM-1-like"/>
</dbReference>
<evidence type="ECO:0000256" key="1">
    <source>
        <dbReference type="ARBA" id="ARBA00001526"/>
    </source>
</evidence>
<dbReference type="Pfam" id="PF00753">
    <property type="entry name" value="Lactamase_B"/>
    <property type="match status" value="1"/>
</dbReference>
<dbReference type="PANTHER" id="PTHR42951:SF4">
    <property type="entry name" value="ACYL-COENZYME A THIOESTERASE MBLAC2"/>
    <property type="match status" value="1"/>
</dbReference>
<keyword evidence="7" id="KW-0479">Metal-binding</keyword>
<feature type="domain" description="Metallo-beta-lactamase" evidence="14">
    <location>
        <begin position="83"/>
        <end position="252"/>
    </location>
</feature>
<accession>A0A841IW55</accession>
<evidence type="ECO:0000259" key="14">
    <source>
        <dbReference type="SMART" id="SM00849"/>
    </source>
</evidence>
<dbReference type="RefSeq" id="WP_184076698.1">
    <property type="nucleotide sequence ID" value="NZ_JACIJP010000001.1"/>
</dbReference>
<evidence type="ECO:0000256" key="8">
    <source>
        <dbReference type="ARBA" id="ARBA00022729"/>
    </source>
</evidence>
<dbReference type="InterPro" id="IPR001018">
    <property type="entry name" value="Beta-lactamase_class-B_CS"/>
</dbReference>
<dbReference type="SMART" id="SM00849">
    <property type="entry name" value="Lactamase_B"/>
    <property type="match status" value="1"/>
</dbReference>
<evidence type="ECO:0000256" key="6">
    <source>
        <dbReference type="ARBA" id="ARBA00012865"/>
    </source>
</evidence>
<dbReference type="InterPro" id="IPR001279">
    <property type="entry name" value="Metallo-B-lactamas"/>
</dbReference>
<evidence type="ECO:0000256" key="4">
    <source>
        <dbReference type="ARBA" id="ARBA00005250"/>
    </source>
</evidence>
<dbReference type="Gene3D" id="3.60.15.10">
    <property type="entry name" value="Ribonuclease Z/Hydroxyacylglutathione hydrolase-like"/>
    <property type="match status" value="1"/>
</dbReference>
<feature type="chain" id="PRO_5032528127" description="beta-lactamase" evidence="13">
    <location>
        <begin position="29"/>
        <end position="277"/>
    </location>
</feature>
<evidence type="ECO:0000313" key="16">
    <source>
        <dbReference type="Proteomes" id="UP000552700"/>
    </source>
</evidence>
<dbReference type="EMBL" id="JACIJP010000001">
    <property type="protein sequence ID" value="MBB6122500.1"/>
    <property type="molecule type" value="Genomic_DNA"/>
</dbReference>
<dbReference type="GO" id="GO:0008800">
    <property type="term" value="F:beta-lactamase activity"/>
    <property type="evidence" value="ECO:0007669"/>
    <property type="project" value="UniProtKB-EC"/>
</dbReference>
<protein>
    <recommendedName>
        <fullName evidence="6">beta-lactamase</fullName>
        <ecNumber evidence="6">3.5.2.6</ecNumber>
    </recommendedName>
</protein>
<dbReference type="Proteomes" id="UP000552700">
    <property type="component" value="Unassembled WGS sequence"/>
</dbReference>
<gene>
    <name evidence="15" type="ORF">FHS92_000207</name>
</gene>
<evidence type="ECO:0000256" key="11">
    <source>
        <dbReference type="ARBA" id="ARBA00022833"/>
    </source>
</evidence>
<keyword evidence="9" id="KW-0574">Periplasm</keyword>
<evidence type="ECO:0000256" key="5">
    <source>
        <dbReference type="ARBA" id="ARBA00011245"/>
    </source>
</evidence>
<dbReference type="EC" id="3.5.2.6" evidence="6"/>
<organism evidence="15 16">
    <name type="scientific">Sphingobium subterraneum</name>
    <dbReference type="NCBI Taxonomy" id="627688"/>
    <lineage>
        <taxon>Bacteria</taxon>
        <taxon>Pseudomonadati</taxon>
        <taxon>Pseudomonadota</taxon>
        <taxon>Alphaproteobacteria</taxon>
        <taxon>Sphingomonadales</taxon>
        <taxon>Sphingomonadaceae</taxon>
        <taxon>Sphingobium</taxon>
    </lineage>
</organism>
<keyword evidence="16" id="KW-1185">Reference proteome</keyword>
<dbReference type="PANTHER" id="PTHR42951">
    <property type="entry name" value="METALLO-BETA-LACTAMASE DOMAIN-CONTAINING"/>
    <property type="match status" value="1"/>
</dbReference>
<dbReference type="GO" id="GO:0017001">
    <property type="term" value="P:antibiotic catabolic process"/>
    <property type="evidence" value="ECO:0007669"/>
    <property type="project" value="InterPro"/>
</dbReference>
<dbReference type="GO" id="GO:0046677">
    <property type="term" value="P:response to antibiotic"/>
    <property type="evidence" value="ECO:0007669"/>
    <property type="project" value="UniProtKB-KW"/>
</dbReference>
<dbReference type="InterPro" id="IPR036866">
    <property type="entry name" value="RibonucZ/Hydroxyglut_hydro"/>
</dbReference>
<evidence type="ECO:0000256" key="3">
    <source>
        <dbReference type="ARBA" id="ARBA00004418"/>
    </source>
</evidence>
<dbReference type="GO" id="GO:0008270">
    <property type="term" value="F:zinc ion binding"/>
    <property type="evidence" value="ECO:0007669"/>
    <property type="project" value="InterPro"/>
</dbReference>
<comment type="cofactor">
    <cofactor evidence="2">
        <name>Zn(2+)</name>
        <dbReference type="ChEBI" id="CHEBI:29105"/>
    </cofactor>
</comment>
<sequence>MSLLTRRAVAGSCLATVATVLCSPMTRAAGSAAADGKRGLPDALELALPGMERIAYNVWVAPAAKDVWITSFTGWLDGRMWYPANGLIVRGADGLTLIDPGWDRDSGEAIIAYARTTIGGTIARGIATHFHTDRVGGVPALRRAGIPALAGPLTVALARAYGTSEPDPIAALATGVAQIGPVELFLPGAGHTRDNISVWHAPTRTLFGGCLLKSITADDLGNMEDGDPAAYGSSLAALRARYPDRRMTVPGHGTVAGDPLAHSQTLAARATATRYDR</sequence>
<feature type="signal peptide" evidence="13">
    <location>
        <begin position="1"/>
        <end position="28"/>
    </location>
</feature>
<evidence type="ECO:0000313" key="15">
    <source>
        <dbReference type="EMBL" id="MBB6122500.1"/>
    </source>
</evidence>
<keyword evidence="11" id="KW-0862">Zinc</keyword>
<evidence type="ECO:0000256" key="10">
    <source>
        <dbReference type="ARBA" id="ARBA00022801"/>
    </source>
</evidence>
<evidence type="ECO:0000256" key="13">
    <source>
        <dbReference type="SAM" id="SignalP"/>
    </source>
</evidence>
<reference evidence="15 16" key="1">
    <citation type="submission" date="2020-08" db="EMBL/GenBank/DDBJ databases">
        <title>Genomic Encyclopedia of Type Strains, Phase IV (KMG-IV): sequencing the most valuable type-strain genomes for metagenomic binning, comparative biology and taxonomic classification.</title>
        <authorList>
            <person name="Goeker M."/>
        </authorList>
    </citation>
    <scope>NUCLEOTIDE SEQUENCE [LARGE SCALE GENOMIC DNA]</scope>
    <source>
        <strain evidence="15 16">DSM 102255</strain>
    </source>
</reference>
<proteinExistence type="inferred from homology"/>
<evidence type="ECO:0000256" key="7">
    <source>
        <dbReference type="ARBA" id="ARBA00022723"/>
    </source>
</evidence>
<comment type="subunit">
    <text evidence="5">Monomer.</text>
</comment>
<comment type="catalytic activity">
    <reaction evidence="1">
        <text>a beta-lactam + H2O = a substituted beta-amino acid</text>
        <dbReference type="Rhea" id="RHEA:20401"/>
        <dbReference type="ChEBI" id="CHEBI:15377"/>
        <dbReference type="ChEBI" id="CHEBI:35627"/>
        <dbReference type="ChEBI" id="CHEBI:140347"/>
        <dbReference type="EC" id="3.5.2.6"/>
    </reaction>
</comment>
<dbReference type="SUPFAM" id="SSF56281">
    <property type="entry name" value="Metallo-hydrolase/oxidoreductase"/>
    <property type="match status" value="1"/>
</dbReference>
<evidence type="ECO:0000256" key="9">
    <source>
        <dbReference type="ARBA" id="ARBA00022764"/>
    </source>
</evidence>
<keyword evidence="10 15" id="KW-0378">Hydrolase</keyword>
<dbReference type="AlphaFoldDB" id="A0A841IW55"/>
<comment type="subcellular location">
    <subcellularLocation>
        <location evidence="3">Periplasm</location>
    </subcellularLocation>
</comment>
<name>A0A841IW55_9SPHN</name>